<keyword evidence="3 9" id="KW-0819">tRNA processing</keyword>
<dbReference type="CDD" id="cd07717">
    <property type="entry name" value="RNaseZ_ZiPD-like_MBL-fold"/>
    <property type="match status" value="1"/>
</dbReference>
<feature type="binding site" evidence="9">
    <location>
        <position position="265"/>
    </location>
    <ligand>
        <name>Zn(2+)</name>
        <dbReference type="ChEBI" id="CHEBI:29105"/>
        <label>2</label>
        <note>catalytic</note>
    </ligand>
</feature>
<evidence type="ECO:0000256" key="1">
    <source>
        <dbReference type="ARBA" id="ARBA00000402"/>
    </source>
</evidence>
<evidence type="ECO:0000256" key="6">
    <source>
        <dbReference type="ARBA" id="ARBA00022759"/>
    </source>
</evidence>
<evidence type="ECO:0000256" key="5">
    <source>
        <dbReference type="ARBA" id="ARBA00022723"/>
    </source>
</evidence>
<evidence type="ECO:0000313" key="11">
    <source>
        <dbReference type="Proteomes" id="UP000266745"/>
    </source>
</evidence>
<dbReference type="InterPro" id="IPR013471">
    <property type="entry name" value="RNase_Z/BN"/>
</dbReference>
<feature type="binding site" evidence="9">
    <location>
        <position position="207"/>
    </location>
    <ligand>
        <name>Zn(2+)</name>
        <dbReference type="ChEBI" id="CHEBI:29105"/>
        <label>2</label>
        <note>catalytic</note>
    </ligand>
</feature>
<dbReference type="InterPro" id="IPR036866">
    <property type="entry name" value="RibonucZ/Hydroxyglut_hydro"/>
</dbReference>
<dbReference type="Proteomes" id="UP000266745">
    <property type="component" value="Chromosome"/>
</dbReference>
<feature type="binding site" evidence="9">
    <location>
        <position position="65"/>
    </location>
    <ligand>
        <name>Zn(2+)</name>
        <dbReference type="ChEBI" id="CHEBI:29105"/>
        <label>2</label>
        <note>catalytic</note>
    </ligand>
</feature>
<dbReference type="Gene3D" id="3.60.15.10">
    <property type="entry name" value="Ribonuclease Z/Hydroxyacylglutathione hydrolase-like"/>
    <property type="match status" value="1"/>
</dbReference>
<dbReference type="NCBIfam" id="TIGR02651">
    <property type="entry name" value="RNase_Z"/>
    <property type="match status" value="1"/>
</dbReference>
<evidence type="ECO:0000256" key="9">
    <source>
        <dbReference type="HAMAP-Rule" id="MF_01818"/>
    </source>
</evidence>
<evidence type="ECO:0000313" key="10">
    <source>
        <dbReference type="EMBL" id="AJZ76011.1"/>
    </source>
</evidence>
<sequence length="299" mass="33217">MKLVFLGTSAAQPTENRGLSCICLEREGEILMFDAGEGAQVSYLKSGLGWNKKMKIFVTHMHGDHCIGVLGLLQTMTLQHRTEPIEIYGPDGIEQFIGENIQILQFGLSFPVMITAVRPGLVCEEKTYSVFAEQAEHSVLAFSYLFAEKDKPGKFDREQAIKLGIPEGPLWHELQTGNEVKIGSNVFKPSQVVGEKRSGKKIGISGDTRPTKLLEEFFKNCDYLSFDCTFSHVLQEKAVETNHTTAKEAALLAKNANVSNLILTHFSARYKDESELLQEAKQVHGSVIAAKDLLEIEIK</sequence>
<organism evidence="10 11">
    <name type="scientific">Candidatus Nitrosotenuis cloacae</name>
    <dbReference type="NCBI Taxonomy" id="1603555"/>
    <lineage>
        <taxon>Archaea</taxon>
        <taxon>Nitrososphaerota</taxon>
        <taxon>Candidatus Nitrosotenuis</taxon>
    </lineage>
</organism>
<evidence type="ECO:0000256" key="4">
    <source>
        <dbReference type="ARBA" id="ARBA00022722"/>
    </source>
</evidence>
<keyword evidence="6 9" id="KW-0255">Endonuclease</keyword>
<keyword evidence="7 9" id="KW-0378">Hydrolase</keyword>
<name>A0A3G1B735_9ARCH</name>
<feature type="binding site" evidence="9">
    <location>
        <position position="207"/>
    </location>
    <ligand>
        <name>Zn(2+)</name>
        <dbReference type="ChEBI" id="CHEBI:29105"/>
        <label>1</label>
        <note>catalytic</note>
    </ligand>
</feature>
<comment type="subunit">
    <text evidence="2 9">Homodimer.</text>
</comment>
<feature type="active site" description="Proton acceptor" evidence="9">
    <location>
        <position position="64"/>
    </location>
</feature>
<evidence type="ECO:0000256" key="8">
    <source>
        <dbReference type="ARBA" id="ARBA00022833"/>
    </source>
</evidence>
<dbReference type="PANTHER" id="PTHR46018:SF2">
    <property type="entry name" value="ZINC PHOSPHODIESTERASE ELAC PROTEIN 1"/>
    <property type="match status" value="1"/>
</dbReference>
<comment type="similarity">
    <text evidence="9">Belongs to the RNase Z family.</text>
</comment>
<keyword evidence="11" id="KW-1185">Reference proteome</keyword>
<keyword evidence="8 9" id="KW-0862">Zinc</keyword>
<dbReference type="AlphaFoldDB" id="A0A3G1B735"/>
<keyword evidence="5 9" id="KW-0479">Metal-binding</keyword>
<dbReference type="GO" id="GO:0042781">
    <property type="term" value="F:3'-tRNA processing endoribonuclease activity"/>
    <property type="evidence" value="ECO:0007669"/>
    <property type="project" value="UniProtKB-UniRule"/>
</dbReference>
<keyword evidence="4 9" id="KW-0540">Nuclease</keyword>
<feature type="binding site" evidence="9">
    <location>
        <position position="137"/>
    </location>
    <ligand>
        <name>Zn(2+)</name>
        <dbReference type="ChEBI" id="CHEBI:29105"/>
        <label>1</label>
        <note>catalytic</note>
    </ligand>
</feature>
<comment type="cofactor">
    <cofactor evidence="9">
        <name>Zn(2+)</name>
        <dbReference type="ChEBI" id="CHEBI:29105"/>
    </cofactor>
    <text evidence="9">Binds 2 Zn(2+) ions.</text>
</comment>
<accession>A0A3G1B735</accession>
<feature type="binding site" evidence="9">
    <location>
        <position position="60"/>
    </location>
    <ligand>
        <name>Zn(2+)</name>
        <dbReference type="ChEBI" id="CHEBI:29105"/>
        <label>1</label>
        <note>catalytic</note>
    </ligand>
</feature>
<protein>
    <recommendedName>
        <fullName evidence="9">Ribonuclease Z</fullName>
        <shortName evidence="9">RNase Z</shortName>
        <ecNumber evidence="9">3.1.26.11</ecNumber>
    </recommendedName>
    <alternativeName>
        <fullName evidence="9">tRNA 3 endonuclease</fullName>
    </alternativeName>
    <alternativeName>
        <fullName evidence="9">tRNase Z</fullName>
    </alternativeName>
</protein>
<dbReference type="NCBIfam" id="NF000801">
    <property type="entry name" value="PRK00055.1-3"/>
    <property type="match status" value="1"/>
</dbReference>
<dbReference type="RefSeq" id="WP_048188912.1">
    <property type="nucleotide sequence ID" value="NZ_CP011097.1"/>
</dbReference>
<dbReference type="Pfam" id="PF23023">
    <property type="entry name" value="Anti-Pycsar_Apyc1"/>
    <property type="match status" value="1"/>
</dbReference>
<dbReference type="EC" id="3.1.26.11" evidence="9"/>
<feature type="binding site" evidence="9">
    <location>
        <position position="62"/>
    </location>
    <ligand>
        <name>Zn(2+)</name>
        <dbReference type="ChEBI" id="CHEBI:29105"/>
        <label>1</label>
        <note>catalytic</note>
    </ligand>
</feature>
<dbReference type="OrthoDB" id="85118at2157"/>
<feature type="binding site" evidence="9">
    <location>
        <position position="64"/>
    </location>
    <ligand>
        <name>Zn(2+)</name>
        <dbReference type="ChEBI" id="CHEBI:29105"/>
        <label>2</label>
        <note>catalytic</note>
    </ligand>
</feature>
<dbReference type="PANTHER" id="PTHR46018">
    <property type="entry name" value="ZINC PHOSPHODIESTERASE ELAC PROTEIN 1"/>
    <property type="match status" value="1"/>
</dbReference>
<evidence type="ECO:0000256" key="7">
    <source>
        <dbReference type="ARBA" id="ARBA00022801"/>
    </source>
</evidence>
<proteinExistence type="inferred from homology"/>
<dbReference type="GeneID" id="24875973"/>
<dbReference type="EMBL" id="CP011097">
    <property type="protein sequence ID" value="AJZ76011.1"/>
    <property type="molecule type" value="Genomic_DNA"/>
</dbReference>
<comment type="function">
    <text evidence="9">Zinc phosphodiesterase, which displays some tRNA 3'-processing endonuclease activity. Probably involved in tRNA maturation, by removing a 3'-trailer from precursor tRNA.</text>
</comment>
<evidence type="ECO:0000256" key="2">
    <source>
        <dbReference type="ARBA" id="ARBA00011738"/>
    </source>
</evidence>
<dbReference type="GO" id="GO:0042802">
    <property type="term" value="F:identical protein binding"/>
    <property type="evidence" value="ECO:0007669"/>
    <property type="project" value="UniProtKB-ARBA"/>
</dbReference>
<dbReference type="FunFam" id="3.60.15.10:FF:000002">
    <property type="entry name" value="Ribonuclease Z"/>
    <property type="match status" value="1"/>
</dbReference>
<comment type="catalytic activity">
    <reaction evidence="1 9">
        <text>Endonucleolytic cleavage of RNA, removing extra 3' nucleotides from tRNA precursor, generating 3' termini of tRNAs. A 3'-hydroxy group is left at the tRNA terminus and a 5'-phosphoryl group is left at the trailer molecule.</text>
        <dbReference type="EC" id="3.1.26.11"/>
    </reaction>
</comment>
<gene>
    <name evidence="9" type="primary">rnz</name>
    <name evidence="10" type="ORF">SU86_006105</name>
</gene>
<reference evidence="10 11" key="1">
    <citation type="journal article" date="2016" name="Sci. Rep.">
        <title>A novel ammonia-oxidizing archaeon from wastewater treatment plant: Its enrichment, physiological and genomic characteristics.</title>
        <authorList>
            <person name="Li Y."/>
            <person name="Ding K."/>
            <person name="Wen X."/>
            <person name="Zhang B."/>
            <person name="Shen B."/>
            <person name="Yang Y."/>
        </authorList>
    </citation>
    <scope>NUCLEOTIDE SEQUENCE [LARGE SCALE GENOMIC DNA]</scope>
    <source>
        <strain evidence="10 11">SAT1</strain>
    </source>
</reference>
<dbReference type="GO" id="GO:0008270">
    <property type="term" value="F:zinc ion binding"/>
    <property type="evidence" value="ECO:0007669"/>
    <property type="project" value="UniProtKB-UniRule"/>
</dbReference>
<dbReference type="SUPFAM" id="SSF56281">
    <property type="entry name" value="Metallo-hydrolase/oxidoreductase"/>
    <property type="match status" value="1"/>
</dbReference>
<evidence type="ECO:0000256" key="3">
    <source>
        <dbReference type="ARBA" id="ARBA00022694"/>
    </source>
</evidence>
<dbReference type="KEGG" id="tah:SU86_006105"/>
<dbReference type="STRING" id="1603555.SU86_006105"/>
<dbReference type="HAMAP" id="MF_01818">
    <property type="entry name" value="RNase_Z_BN"/>
    <property type="match status" value="1"/>
</dbReference>